<comment type="similarity">
    <text evidence="1">Belongs to the peptidase S58 family.</text>
</comment>
<dbReference type="CDD" id="cd02252">
    <property type="entry name" value="nylC_like"/>
    <property type="match status" value="1"/>
</dbReference>
<gene>
    <name evidence="2" type="ORF">Dia5BBH33_12260</name>
</gene>
<dbReference type="InterPro" id="IPR016117">
    <property type="entry name" value="ArgJ-like_dom_sf"/>
</dbReference>
<protein>
    <submittedName>
        <fullName evidence="2">Peptidase</fullName>
    </submittedName>
</protein>
<evidence type="ECO:0000256" key="1">
    <source>
        <dbReference type="ARBA" id="ARBA00007068"/>
    </source>
</evidence>
<dbReference type="Gene3D" id="3.60.70.12">
    <property type="entry name" value="L-amino peptidase D-ALA esterase/amidase"/>
    <property type="match status" value="1"/>
</dbReference>
<dbReference type="GeneID" id="92716452"/>
<dbReference type="RefSeq" id="WP_022381831.1">
    <property type="nucleotide sequence ID" value="NZ_AP019697.1"/>
</dbReference>
<reference evidence="3" key="1">
    <citation type="submission" date="2019-05" db="EMBL/GenBank/DDBJ databases">
        <title>Complete genome sequencing of Dialister sp. strain 5BBH33.</title>
        <authorList>
            <person name="Sakamoto M."/>
            <person name="Murakami T."/>
            <person name="Mori H."/>
        </authorList>
    </citation>
    <scope>NUCLEOTIDE SEQUENCE [LARGE SCALE GENOMIC DNA]</scope>
    <source>
        <strain evidence="3">5BBH33</strain>
    </source>
</reference>
<name>A0A8D4UUM7_9FIRM</name>
<dbReference type="Proteomes" id="UP000320585">
    <property type="component" value="Chromosome"/>
</dbReference>
<organism evidence="2 3">
    <name type="scientific">Dialister hominis</name>
    <dbReference type="NCBI Taxonomy" id="2582419"/>
    <lineage>
        <taxon>Bacteria</taxon>
        <taxon>Bacillati</taxon>
        <taxon>Bacillota</taxon>
        <taxon>Negativicutes</taxon>
        <taxon>Veillonellales</taxon>
        <taxon>Veillonellaceae</taxon>
        <taxon>Dialister</taxon>
    </lineage>
</organism>
<dbReference type="InterPro" id="IPR005321">
    <property type="entry name" value="Peptidase_S58_DmpA"/>
</dbReference>
<keyword evidence="3" id="KW-1185">Reference proteome</keyword>
<dbReference type="Pfam" id="PF03576">
    <property type="entry name" value="Peptidase_S58"/>
    <property type="match status" value="1"/>
</dbReference>
<dbReference type="GO" id="GO:0004177">
    <property type="term" value="F:aminopeptidase activity"/>
    <property type="evidence" value="ECO:0007669"/>
    <property type="project" value="TreeGrafter"/>
</dbReference>
<dbReference type="EMBL" id="AP019697">
    <property type="protein sequence ID" value="BBK25291.1"/>
    <property type="molecule type" value="Genomic_DNA"/>
</dbReference>
<dbReference type="PANTHER" id="PTHR36512">
    <property type="entry name" value="D-AMINOPEPTIDASE"/>
    <property type="match status" value="1"/>
</dbReference>
<evidence type="ECO:0000313" key="2">
    <source>
        <dbReference type="EMBL" id="BBK25291.1"/>
    </source>
</evidence>
<dbReference type="OrthoDB" id="9808347at2"/>
<evidence type="ECO:0000313" key="3">
    <source>
        <dbReference type="Proteomes" id="UP000320585"/>
    </source>
</evidence>
<dbReference type="SUPFAM" id="SSF56266">
    <property type="entry name" value="DmpA/ArgJ-like"/>
    <property type="match status" value="1"/>
</dbReference>
<sequence>MDIRTTHVPGFKIGTAEDREGLTGVTVFLAPEDGAAAGLDVRGCAPGTRETDLLSPEKTVQKIHAVVLSGGSAFGLEADSGVMRYLAEQGIGFPVGDSAVPIVCGAVLFDLSIGDPHAFPDLEMGIKAASAAGTDFPVGCYGAGTGASVGKLTGFEHAMKSGAGYAEIILADGLAVGAYMAVNACGEIYDQDKILAGALADDDRTIISSHRLMLEGYERNMGGNTSIGCIITNADLTKTECRMVSTMAHDGLARSIRPVHTSMDGDTLFTMASGEVKTTIDTVGYLAEEAVRLAVLDAAASAEGMGGRPAYRDIIK</sequence>
<accession>A0A8D4UUM7</accession>
<proteinExistence type="inferred from homology"/>
<dbReference type="AlphaFoldDB" id="A0A8D4UUM7"/>
<dbReference type="KEGG" id="dho:Dia5BBH33_12260"/>
<dbReference type="PANTHER" id="PTHR36512:SF3">
    <property type="entry name" value="BLR5678 PROTEIN"/>
    <property type="match status" value="1"/>
</dbReference>